<protein>
    <submittedName>
        <fullName evidence="1">Haloacid dehalogenase-like hydrolase</fullName>
    </submittedName>
</protein>
<dbReference type="AlphaFoldDB" id="A0A9D2IL88"/>
<dbReference type="InterPro" id="IPR036412">
    <property type="entry name" value="HAD-like_sf"/>
</dbReference>
<reference evidence="1" key="2">
    <citation type="submission" date="2021-04" db="EMBL/GenBank/DDBJ databases">
        <authorList>
            <person name="Gilroy R."/>
        </authorList>
    </citation>
    <scope>NUCLEOTIDE SEQUENCE</scope>
    <source>
        <strain evidence="1">ChiHjej11B10-19426</strain>
    </source>
</reference>
<sequence>MEHKPVTVALIYDFDGTLAPGNMQEYDFIPAVGKSAAEFWEESNVIAEAQDADPILTYMAKTIECARRKGLSLKREMFRESGRKISFYNGVPEWFGRINAYGAEKGIRVQHYINSSGIKEIIEGTAIAHEFKNIYASSFLYDEHGNAYWPAVGVNYTNKTQFIYKINKGVESVSDTKLVNQYLEEEKRPVQFKHMIFIGDGTTDIPCMRLVKSQGGHSIAVYNPSNMAAFEAMRKLIDEGRATYVCPADYREGGEIDKLVKTIIDKIWTDNKIRLMAESLRVNHVCGDE</sequence>
<dbReference type="Proteomes" id="UP000824014">
    <property type="component" value="Unassembled WGS sequence"/>
</dbReference>
<dbReference type="Gene3D" id="3.40.50.1000">
    <property type="entry name" value="HAD superfamily/HAD-like"/>
    <property type="match status" value="1"/>
</dbReference>
<accession>A0A9D2IL88</accession>
<evidence type="ECO:0000313" key="1">
    <source>
        <dbReference type="EMBL" id="HIZ15253.1"/>
    </source>
</evidence>
<name>A0A9D2IL88_9BACT</name>
<reference evidence="1" key="1">
    <citation type="journal article" date="2021" name="PeerJ">
        <title>Extensive microbial diversity within the chicken gut microbiome revealed by metagenomics and culture.</title>
        <authorList>
            <person name="Gilroy R."/>
            <person name="Ravi A."/>
            <person name="Getino M."/>
            <person name="Pursley I."/>
            <person name="Horton D.L."/>
            <person name="Alikhan N.F."/>
            <person name="Baker D."/>
            <person name="Gharbi K."/>
            <person name="Hall N."/>
            <person name="Watson M."/>
            <person name="Adriaenssens E.M."/>
            <person name="Foster-Nyarko E."/>
            <person name="Jarju S."/>
            <person name="Secka A."/>
            <person name="Antonio M."/>
            <person name="Oren A."/>
            <person name="Chaudhuri R.R."/>
            <person name="La Ragione R."/>
            <person name="Hildebrand F."/>
            <person name="Pallen M.J."/>
        </authorList>
    </citation>
    <scope>NUCLEOTIDE SEQUENCE</scope>
    <source>
        <strain evidence="1">ChiHjej11B10-19426</strain>
    </source>
</reference>
<organism evidence="1 2">
    <name type="scientific">Candidatus Tidjanibacter faecipullorum</name>
    <dbReference type="NCBI Taxonomy" id="2838766"/>
    <lineage>
        <taxon>Bacteria</taxon>
        <taxon>Pseudomonadati</taxon>
        <taxon>Bacteroidota</taxon>
        <taxon>Bacteroidia</taxon>
        <taxon>Bacteroidales</taxon>
        <taxon>Rikenellaceae</taxon>
        <taxon>Tidjanibacter</taxon>
    </lineage>
</organism>
<dbReference type="Pfam" id="PF12710">
    <property type="entry name" value="HAD"/>
    <property type="match status" value="1"/>
</dbReference>
<gene>
    <name evidence="1" type="ORF">H9816_05025</name>
</gene>
<dbReference type="SUPFAM" id="SSF56784">
    <property type="entry name" value="HAD-like"/>
    <property type="match status" value="1"/>
</dbReference>
<keyword evidence="1" id="KW-0378">Hydrolase</keyword>
<dbReference type="GO" id="GO:0016787">
    <property type="term" value="F:hydrolase activity"/>
    <property type="evidence" value="ECO:0007669"/>
    <property type="project" value="UniProtKB-KW"/>
</dbReference>
<dbReference type="InterPro" id="IPR023214">
    <property type="entry name" value="HAD_sf"/>
</dbReference>
<comment type="caution">
    <text evidence="1">The sequence shown here is derived from an EMBL/GenBank/DDBJ whole genome shotgun (WGS) entry which is preliminary data.</text>
</comment>
<proteinExistence type="predicted"/>
<evidence type="ECO:0000313" key="2">
    <source>
        <dbReference type="Proteomes" id="UP000824014"/>
    </source>
</evidence>
<dbReference type="EMBL" id="DXCC01000017">
    <property type="protein sequence ID" value="HIZ15253.1"/>
    <property type="molecule type" value="Genomic_DNA"/>
</dbReference>